<keyword evidence="1" id="KW-0805">Transcription regulation</keyword>
<dbReference type="PANTHER" id="PTHR43537:SF5">
    <property type="entry name" value="UXU OPERON TRANSCRIPTIONAL REGULATOR"/>
    <property type="match status" value="1"/>
</dbReference>
<organism evidence="5 6">
    <name type="scientific">Actinoalloteichus hymeniacidonis</name>
    <dbReference type="NCBI Taxonomy" id="340345"/>
    <lineage>
        <taxon>Bacteria</taxon>
        <taxon>Bacillati</taxon>
        <taxon>Actinomycetota</taxon>
        <taxon>Actinomycetes</taxon>
        <taxon>Pseudonocardiales</taxon>
        <taxon>Pseudonocardiaceae</taxon>
        <taxon>Actinoalloteichus</taxon>
    </lineage>
</organism>
<dbReference type="SUPFAM" id="SSF48008">
    <property type="entry name" value="GntR ligand-binding domain-like"/>
    <property type="match status" value="1"/>
</dbReference>
<dbReference type="GO" id="GO:0003677">
    <property type="term" value="F:DNA binding"/>
    <property type="evidence" value="ECO:0007669"/>
    <property type="project" value="UniProtKB-KW"/>
</dbReference>
<dbReference type="Pfam" id="PF00392">
    <property type="entry name" value="GntR"/>
    <property type="match status" value="1"/>
</dbReference>
<reference evidence="6" key="1">
    <citation type="submission" date="2016-03" db="EMBL/GenBank/DDBJ databases">
        <title>Complete genome sequence of the type strain Actinoalloteichus hymeniacidonis DSM 45092.</title>
        <authorList>
            <person name="Schaffert L."/>
            <person name="Albersmeier A."/>
            <person name="Winkler A."/>
            <person name="Kalinowski J."/>
            <person name="Zotchev S."/>
            <person name="Ruckert C."/>
        </authorList>
    </citation>
    <scope>NUCLEOTIDE SEQUENCE [LARGE SCALE GENOMIC DNA]</scope>
    <source>
        <strain evidence="6">HPA177(T) (DSM 45092(T))</strain>
    </source>
</reference>
<accession>A0AAC9HP07</accession>
<protein>
    <submittedName>
        <fullName evidence="5">Transcriptional regulator</fullName>
    </submittedName>
</protein>
<dbReference type="Pfam" id="PF07729">
    <property type="entry name" value="FCD"/>
    <property type="match status" value="1"/>
</dbReference>
<dbReference type="InterPro" id="IPR000524">
    <property type="entry name" value="Tscrpt_reg_HTH_GntR"/>
</dbReference>
<dbReference type="CDD" id="cd07377">
    <property type="entry name" value="WHTH_GntR"/>
    <property type="match status" value="1"/>
</dbReference>
<dbReference type="GO" id="GO:0003700">
    <property type="term" value="F:DNA-binding transcription factor activity"/>
    <property type="evidence" value="ECO:0007669"/>
    <property type="project" value="InterPro"/>
</dbReference>
<gene>
    <name evidence="5" type="ORF">TL08_09835</name>
</gene>
<dbReference type="Gene3D" id="1.10.10.10">
    <property type="entry name" value="Winged helix-like DNA-binding domain superfamily/Winged helix DNA-binding domain"/>
    <property type="match status" value="1"/>
</dbReference>
<name>A0AAC9HP07_9PSEU</name>
<dbReference type="Proteomes" id="UP000095210">
    <property type="component" value="Chromosome"/>
</dbReference>
<dbReference type="SMART" id="SM00895">
    <property type="entry name" value="FCD"/>
    <property type="match status" value="1"/>
</dbReference>
<evidence type="ECO:0000256" key="3">
    <source>
        <dbReference type="ARBA" id="ARBA00023163"/>
    </source>
</evidence>
<dbReference type="AlphaFoldDB" id="A0AAC9HP07"/>
<evidence type="ECO:0000256" key="1">
    <source>
        <dbReference type="ARBA" id="ARBA00023015"/>
    </source>
</evidence>
<dbReference type="KEGG" id="ahm:TL08_09835"/>
<evidence type="ECO:0000256" key="2">
    <source>
        <dbReference type="ARBA" id="ARBA00023125"/>
    </source>
</evidence>
<dbReference type="InterPro" id="IPR036388">
    <property type="entry name" value="WH-like_DNA-bd_sf"/>
</dbReference>
<dbReference type="Gene3D" id="1.20.120.530">
    <property type="entry name" value="GntR ligand-binding domain-like"/>
    <property type="match status" value="1"/>
</dbReference>
<proteinExistence type="predicted"/>
<dbReference type="PROSITE" id="PS50949">
    <property type="entry name" value="HTH_GNTR"/>
    <property type="match status" value="1"/>
</dbReference>
<sequence>MAENGRRLQDRIIDLIIDRGLAPGEPLPTEGQLVDELGVGRNSVRESLRALSTLGIVDIRHGYGTFVGAAPITAFTPGLLFRTRQSMQQDASVLRDLVEIRRVLEMSLIETVVDRADEDLVGELDDLVAAMESGDLVETDQRFHETLFRPLNNGIALELIGLFWTVYHRVETELDPPGPERAEICSEHRAIVEAVRAGDPVAARSALGAHFVDIEQRVARLGDPR</sequence>
<dbReference type="PRINTS" id="PR00035">
    <property type="entry name" value="HTHGNTR"/>
</dbReference>
<dbReference type="InterPro" id="IPR008920">
    <property type="entry name" value="TF_FadR/GntR_C"/>
</dbReference>
<keyword evidence="6" id="KW-1185">Reference proteome</keyword>
<dbReference type="InterPro" id="IPR036390">
    <property type="entry name" value="WH_DNA-bd_sf"/>
</dbReference>
<dbReference type="InterPro" id="IPR011711">
    <property type="entry name" value="GntR_C"/>
</dbReference>
<evidence type="ECO:0000313" key="6">
    <source>
        <dbReference type="Proteomes" id="UP000095210"/>
    </source>
</evidence>
<feature type="domain" description="HTH gntR-type" evidence="4">
    <location>
        <begin position="2"/>
        <end position="70"/>
    </location>
</feature>
<dbReference type="PANTHER" id="PTHR43537">
    <property type="entry name" value="TRANSCRIPTIONAL REGULATOR, GNTR FAMILY"/>
    <property type="match status" value="1"/>
</dbReference>
<evidence type="ECO:0000259" key="4">
    <source>
        <dbReference type="PROSITE" id="PS50949"/>
    </source>
</evidence>
<dbReference type="SMART" id="SM00345">
    <property type="entry name" value="HTH_GNTR"/>
    <property type="match status" value="1"/>
</dbReference>
<evidence type="ECO:0000313" key="5">
    <source>
        <dbReference type="EMBL" id="AOS62782.1"/>
    </source>
</evidence>
<dbReference type="EMBL" id="CP014859">
    <property type="protein sequence ID" value="AOS62782.1"/>
    <property type="molecule type" value="Genomic_DNA"/>
</dbReference>
<keyword evidence="2" id="KW-0238">DNA-binding</keyword>
<keyword evidence="3" id="KW-0804">Transcription</keyword>
<dbReference type="RefSeq" id="WP_069848292.1">
    <property type="nucleotide sequence ID" value="NZ_CP014859.1"/>
</dbReference>
<dbReference type="SUPFAM" id="SSF46785">
    <property type="entry name" value="Winged helix' DNA-binding domain"/>
    <property type="match status" value="1"/>
</dbReference>